<dbReference type="EMBL" id="CP136921">
    <property type="protein sequence ID" value="WOO30936.1"/>
    <property type="molecule type" value="Genomic_DNA"/>
</dbReference>
<feature type="domain" description="FAD-binding PCMH-type" evidence="5">
    <location>
        <begin position="56"/>
        <end position="234"/>
    </location>
</feature>
<dbReference type="SUPFAM" id="SSF56176">
    <property type="entry name" value="FAD-binding/transporter-associated domain-like"/>
    <property type="match status" value="1"/>
</dbReference>
<dbReference type="InterPro" id="IPR016166">
    <property type="entry name" value="FAD-bd_PCMH"/>
</dbReference>
<evidence type="ECO:0000256" key="3">
    <source>
        <dbReference type="ARBA" id="ARBA00022827"/>
    </source>
</evidence>
<dbReference type="InterPro" id="IPR016164">
    <property type="entry name" value="FAD-linked_Oxase-like_C"/>
</dbReference>
<dbReference type="RefSeq" id="WP_317700430.1">
    <property type="nucleotide sequence ID" value="NZ_CP136921.1"/>
</dbReference>
<proteinExistence type="predicted"/>
<dbReference type="Gene3D" id="3.30.465.10">
    <property type="match status" value="1"/>
</dbReference>
<dbReference type="SUPFAM" id="SSF55103">
    <property type="entry name" value="FAD-linked oxidases, C-terminal domain"/>
    <property type="match status" value="1"/>
</dbReference>
<sequence length="503" mass="53697">MAYSRAMVDTSAPPASERAARQRDVVQALSQCVPAHALLWQAEDTTPYECDGLTAYRQRPLVVCLPETEEQVQAVLKACHRLQVPVVARGAGTGLSGGAMPHAMGVTLSLAKFNRILDVDPVARTARVQCGVRNLAISEAAAPHGLYYAPDPSSQIACTIGGNVAENSGGVHCLKYGLTVHNVLAVRGFTMEGEPITFGGQALDAPGYDLLAAMIGSEGMLAVALEVTVRLIPSPQLARCIMASFDDVRKAGDAVAAVIAAGIIPAGLEMMDKPMTAAVEDFVKAGYDLTAAAILLCESDGTPEEVEEEIARMSEVLRAAGATAIAVSRDEQERARFWSGRKNAFPASGRISPDYMCMDSTIPRKRLADILIAIAEMEKKYQLRCCNVFHAGDGNLHPLILFDANDPDQLHRCELFGADILETSVAMGGTVTGEHGVGVEKLNSMCVQFTAEENAQMLALKKAFDPAGLLNPGKVIPTHNRCAEYGKMLVRGGRLSHPDLPRF</sequence>
<accession>A0ABZ0J015</accession>
<dbReference type="InterPro" id="IPR016169">
    <property type="entry name" value="FAD-bd_PCMH_sub2"/>
</dbReference>
<evidence type="ECO:0000256" key="4">
    <source>
        <dbReference type="ARBA" id="ARBA00023002"/>
    </source>
</evidence>
<gene>
    <name evidence="6" type="ORF">P4826_10905</name>
</gene>
<name>A0ABZ0J015_9BURK</name>
<dbReference type="PANTHER" id="PTHR42934:SF1">
    <property type="entry name" value="GLYCOLATE OXIDASE SUBUNIT GLCD"/>
    <property type="match status" value="1"/>
</dbReference>
<keyword evidence="7" id="KW-1185">Reference proteome</keyword>
<evidence type="ECO:0000259" key="5">
    <source>
        <dbReference type="PROSITE" id="PS51387"/>
    </source>
</evidence>
<keyword evidence="3" id="KW-0274">FAD</keyword>
<dbReference type="InterPro" id="IPR006094">
    <property type="entry name" value="Oxid_FAD_bind_N"/>
</dbReference>
<evidence type="ECO:0000256" key="2">
    <source>
        <dbReference type="ARBA" id="ARBA00022630"/>
    </source>
</evidence>
<dbReference type="Pfam" id="PF01565">
    <property type="entry name" value="FAD_binding_4"/>
    <property type="match status" value="1"/>
</dbReference>
<dbReference type="Gene3D" id="3.30.70.2740">
    <property type="match status" value="1"/>
</dbReference>
<keyword evidence="4" id="KW-0560">Oxidoreductase</keyword>
<dbReference type="PANTHER" id="PTHR42934">
    <property type="entry name" value="GLYCOLATE OXIDASE SUBUNIT GLCD"/>
    <property type="match status" value="1"/>
</dbReference>
<evidence type="ECO:0000313" key="6">
    <source>
        <dbReference type="EMBL" id="WOO30936.1"/>
    </source>
</evidence>
<dbReference type="PROSITE" id="PS51387">
    <property type="entry name" value="FAD_PCMH"/>
    <property type="match status" value="1"/>
</dbReference>
<evidence type="ECO:0000313" key="7">
    <source>
        <dbReference type="Proteomes" id="UP001303211"/>
    </source>
</evidence>
<dbReference type="InterPro" id="IPR036318">
    <property type="entry name" value="FAD-bd_PCMH-like_sf"/>
</dbReference>
<reference evidence="6 7" key="1">
    <citation type="submission" date="2023-03" db="EMBL/GenBank/DDBJ databases">
        <title>Diaphorobacter basophil sp. nov., isolated from a sewage-treatment plant.</title>
        <authorList>
            <person name="Yang K."/>
        </authorList>
    </citation>
    <scope>NUCLEOTIDE SEQUENCE [LARGE SCALE GENOMIC DNA]</scope>
    <source>
        <strain evidence="6 7">Y-1</strain>
    </source>
</reference>
<dbReference type="InterPro" id="IPR016171">
    <property type="entry name" value="Vanillyl_alc_oxidase_C-sub2"/>
</dbReference>
<evidence type="ECO:0000256" key="1">
    <source>
        <dbReference type="ARBA" id="ARBA00001974"/>
    </source>
</evidence>
<dbReference type="Gene3D" id="1.10.45.10">
    <property type="entry name" value="Vanillyl-alcohol Oxidase, Chain A, domain 4"/>
    <property type="match status" value="1"/>
</dbReference>
<comment type="cofactor">
    <cofactor evidence="1">
        <name>FAD</name>
        <dbReference type="ChEBI" id="CHEBI:57692"/>
    </cofactor>
</comment>
<dbReference type="Pfam" id="PF02913">
    <property type="entry name" value="FAD-oxidase_C"/>
    <property type="match status" value="1"/>
</dbReference>
<dbReference type="Proteomes" id="UP001303211">
    <property type="component" value="Chromosome"/>
</dbReference>
<dbReference type="InterPro" id="IPR051914">
    <property type="entry name" value="FAD-linked_OxidoTrans_Type4"/>
</dbReference>
<protein>
    <submittedName>
        <fullName evidence="6">FAD-linked oxidase C-terminal domain-containing protein</fullName>
    </submittedName>
</protein>
<dbReference type="InterPro" id="IPR004113">
    <property type="entry name" value="FAD-bd_oxidored_4_C"/>
</dbReference>
<keyword evidence="2" id="KW-0285">Flavoprotein</keyword>
<organism evidence="6 7">
    <name type="scientific">Diaphorobacter limosus</name>
    <dbReference type="NCBI Taxonomy" id="3036128"/>
    <lineage>
        <taxon>Bacteria</taxon>
        <taxon>Pseudomonadati</taxon>
        <taxon>Pseudomonadota</taxon>
        <taxon>Betaproteobacteria</taxon>
        <taxon>Burkholderiales</taxon>
        <taxon>Comamonadaceae</taxon>
        <taxon>Diaphorobacter</taxon>
    </lineage>
</organism>